<dbReference type="InterPro" id="IPR017900">
    <property type="entry name" value="4Fe4S_Fe_S_CS"/>
</dbReference>
<feature type="domain" description="4Fe-4S ferredoxin-type" evidence="4">
    <location>
        <begin position="246"/>
        <end position="274"/>
    </location>
</feature>
<dbReference type="GO" id="GO:0009055">
    <property type="term" value="F:electron transfer activity"/>
    <property type="evidence" value="ECO:0007669"/>
    <property type="project" value="InterPro"/>
</dbReference>
<evidence type="ECO:0000256" key="2">
    <source>
        <dbReference type="ARBA" id="ARBA00023004"/>
    </source>
</evidence>
<name>A0A6L7IYT4_9ACTN</name>
<dbReference type="Gene3D" id="3.30.70.20">
    <property type="match status" value="1"/>
</dbReference>
<proteinExistence type="predicted"/>
<dbReference type="Gene3D" id="3.40.50.360">
    <property type="match status" value="1"/>
</dbReference>
<dbReference type="SUPFAM" id="SSF54862">
    <property type="entry name" value="4Fe-4S ferredoxins"/>
    <property type="match status" value="1"/>
</dbReference>
<reference evidence="5 6" key="1">
    <citation type="submission" date="2020-10" db="EMBL/GenBank/DDBJ databases">
        <title>Eggerthella sp. nov., isolated from human feces.</title>
        <authorList>
            <person name="Yajun G."/>
        </authorList>
    </citation>
    <scope>NUCLEOTIDE SEQUENCE [LARGE SCALE GENOMIC DNA]</scope>
    <source>
        <strain evidence="5 6">HF-1101</strain>
    </source>
</reference>
<dbReference type="EMBL" id="CP063310">
    <property type="protein sequence ID" value="QOS69242.1"/>
    <property type="molecule type" value="Genomic_DNA"/>
</dbReference>
<evidence type="ECO:0000313" key="5">
    <source>
        <dbReference type="EMBL" id="QOS69242.1"/>
    </source>
</evidence>
<dbReference type="SUPFAM" id="SSF52218">
    <property type="entry name" value="Flavoproteins"/>
    <property type="match status" value="1"/>
</dbReference>
<dbReference type="PROSITE" id="PS00198">
    <property type="entry name" value="4FE4S_FER_1"/>
    <property type="match status" value="2"/>
</dbReference>
<evidence type="ECO:0000259" key="4">
    <source>
        <dbReference type="PROSITE" id="PS51379"/>
    </source>
</evidence>
<dbReference type="InterPro" id="IPR017896">
    <property type="entry name" value="4Fe4S_Fe-S-bd"/>
</dbReference>
<dbReference type="InterPro" id="IPR001226">
    <property type="entry name" value="Flavodoxin_CS"/>
</dbReference>
<dbReference type="GO" id="GO:0051536">
    <property type="term" value="F:iron-sulfur cluster binding"/>
    <property type="evidence" value="ECO:0007669"/>
    <property type="project" value="UniProtKB-KW"/>
</dbReference>
<evidence type="ECO:0000256" key="3">
    <source>
        <dbReference type="ARBA" id="ARBA00023014"/>
    </source>
</evidence>
<evidence type="ECO:0000256" key="1">
    <source>
        <dbReference type="ARBA" id="ARBA00022723"/>
    </source>
</evidence>
<dbReference type="GO" id="GO:0010181">
    <property type="term" value="F:FMN binding"/>
    <property type="evidence" value="ECO:0007669"/>
    <property type="project" value="InterPro"/>
</dbReference>
<dbReference type="KEGG" id="egd:GS424_005190"/>
<dbReference type="NCBIfam" id="NF038196">
    <property type="entry name" value="ferrodoxin_EFR1"/>
    <property type="match status" value="1"/>
</dbReference>
<evidence type="ECO:0000313" key="6">
    <source>
        <dbReference type="Proteomes" id="UP000478463"/>
    </source>
</evidence>
<dbReference type="InterPro" id="IPR029039">
    <property type="entry name" value="Flavoprotein-like_sf"/>
</dbReference>
<dbReference type="Proteomes" id="UP000478463">
    <property type="component" value="Chromosome"/>
</dbReference>
<dbReference type="AlphaFoldDB" id="A0A6L7IYT4"/>
<gene>
    <name evidence="5" type="ORF">GS424_005190</name>
</gene>
<organism evidence="5 6">
    <name type="scientific">Eggerthella guodeyinii</name>
    <dbReference type="NCBI Taxonomy" id="2690837"/>
    <lineage>
        <taxon>Bacteria</taxon>
        <taxon>Bacillati</taxon>
        <taxon>Actinomycetota</taxon>
        <taxon>Coriobacteriia</taxon>
        <taxon>Eggerthellales</taxon>
        <taxon>Eggerthellaceae</taxon>
        <taxon>Eggerthella</taxon>
    </lineage>
</organism>
<dbReference type="PROSITE" id="PS51379">
    <property type="entry name" value="4FE4S_FER_2"/>
    <property type="match status" value="1"/>
</dbReference>
<keyword evidence="2" id="KW-0408">Iron</keyword>
<sequence>MERGLQATFLLGARSARPRQPFAIRRQTVDGVSSSSLHAQAPPLNRLIVASCYNEAMIASANIVFFSGTGCTAQSARALKDSLEKLDIGVRVEELRGPISGTPAIDEDVLILMYPLYTFNAPLPIYEYVDHLEGAKEQKVALVPVSGGGDVAPNRACRLGIRRELERKGYAVVYESMIVMPCNVIVCTPEPAAKALLEKLPSRCDEIARDISKGVVLRIDPPLTDRLFSKIGDWEKGYWGRIRFSEKLAVSDTCVSCGLCAQTCPRKNIDMVEGLPRFRDDCVMCLNCIYGCPEKAISAGCGSFLVLKNGFRLSEYRTASAVDEERIVPLLKGALWKGVRRYLFG</sequence>
<keyword evidence="3" id="KW-0411">Iron-sulfur</keyword>
<dbReference type="GO" id="GO:0046872">
    <property type="term" value="F:metal ion binding"/>
    <property type="evidence" value="ECO:0007669"/>
    <property type="project" value="UniProtKB-KW"/>
</dbReference>
<dbReference type="RefSeq" id="WP_160943128.1">
    <property type="nucleotide sequence ID" value="NZ_CP063310.1"/>
</dbReference>
<dbReference type="InterPro" id="IPR047964">
    <property type="entry name" value="EFR1-like"/>
</dbReference>
<keyword evidence="1" id="KW-0479">Metal-binding</keyword>
<dbReference type="PROSITE" id="PS00201">
    <property type="entry name" value="FLAVODOXIN"/>
    <property type="match status" value="1"/>
</dbReference>
<accession>A0A6L7IYT4</accession>
<protein>
    <submittedName>
        <fullName evidence="5">EFR1 family ferrodoxin</fullName>
    </submittedName>
</protein>